<dbReference type="Pfam" id="PF03461">
    <property type="entry name" value="TRCF"/>
    <property type="match status" value="1"/>
</dbReference>
<evidence type="ECO:0000256" key="9">
    <source>
        <dbReference type="HAMAP-Rule" id="MF_00969"/>
    </source>
</evidence>
<comment type="similarity">
    <text evidence="9">In the C-terminal section; belongs to the helicase family. RecG subfamily.</text>
</comment>
<reference evidence="13" key="1">
    <citation type="journal article" date="2019" name="Int. J. Syst. Evol. Microbiol.">
        <title>The Global Catalogue of Microorganisms (GCM) 10K type strain sequencing project: providing services to taxonomists for standard genome sequencing and annotation.</title>
        <authorList>
            <consortium name="The Broad Institute Genomics Platform"/>
            <consortium name="The Broad Institute Genome Sequencing Center for Infectious Disease"/>
            <person name="Wu L."/>
            <person name="Ma J."/>
        </authorList>
    </citation>
    <scope>NUCLEOTIDE SEQUENCE [LARGE SCALE GENOMIC DNA]</scope>
    <source>
        <strain evidence="13">JCM 17564</strain>
    </source>
</reference>
<evidence type="ECO:0000256" key="2">
    <source>
        <dbReference type="ARBA" id="ARBA00022741"/>
    </source>
</evidence>
<keyword evidence="8 9" id="KW-0234">DNA repair</keyword>
<comment type="caution">
    <text evidence="12">The sequence shown here is derived from an EMBL/GenBank/DDBJ whole genome shotgun (WGS) entry which is preliminary data.</text>
</comment>
<dbReference type="GO" id="GO:0004386">
    <property type="term" value="F:helicase activity"/>
    <property type="evidence" value="ECO:0007669"/>
    <property type="project" value="UniProtKB-KW"/>
</dbReference>
<dbReference type="Pfam" id="PF00271">
    <property type="entry name" value="Helicase_C"/>
    <property type="match status" value="1"/>
</dbReference>
<dbReference type="SMART" id="SM01058">
    <property type="entry name" value="CarD_TRCF"/>
    <property type="match status" value="1"/>
</dbReference>
<comment type="function">
    <text evidence="9">Couples transcription and DNA repair by recognizing RNA polymerase (RNAP) stalled at DNA lesions. Mediates ATP-dependent release of RNAP and its truncated transcript from the DNA, and recruitment of nucleotide excision repair machinery to the damaged site.</text>
</comment>
<dbReference type="SMART" id="SM00982">
    <property type="entry name" value="TRCF"/>
    <property type="match status" value="1"/>
</dbReference>
<keyword evidence="4 9" id="KW-0378">Hydrolase</keyword>
<dbReference type="Pfam" id="PF00270">
    <property type="entry name" value="DEAD"/>
    <property type="match status" value="1"/>
</dbReference>
<sequence length="1055" mass="111980">MPTTRSGGMARGDEQRNPERLLEIGEAAAALLAVDAPSIIFIARDELRAAAIARAAEEAAGERTVLYLPASDALPGDEAPASPGVAGQRTAALRHLGEAVSNRRPVLLVAPGEAAGRLVAPPDSFAAVPPCLRAGQALDLEKFREDAVALGYIEDERVDEPGEVAVRGSVVDIFPGDALEPVRIDVVDGMITTLRRYDALTQLTTEELDVLEIGTVAEPKGAGGVPITAHLDDAVLTIEPGADRRRTQFLALAADTAKRLPRRALADICPNERWQEAIAPLERIDLGAEAGEAPPRFVEQKNPDRAFRRFAKEVLDAKRKLVLLGSPRDLRFLTGRVAKALKLDVSEAQSWTEVAKAKGGELMTLPMAVGRGFTRGDIVAVAAADLIGSRAALDPHGPTSATEVFAAPDIRPGDVVIHEDHGLGVVAGLAELPDNGGDAIVLRHANDARRLVPVSDAGKIWRYGSDENAVTLDKLDGSSWEKRRGEVLGAIAATARGLIELAAQRDTISAPAIEPDASRYEQLSGGFPFSETADQLKAISAIRTDLASGRPMDRLVVGDVGYGKTEVALRAAAMAVFAGKQVALAAPTTVLARQHLETFRARFADLGVEVGMLSRLVTAAERKKTLAGIADGSIGIVVGTGAVAGKGVVYQDLALVVIDEEQRFGAKDKEKLRGLGAPHALSLTATPIPRTLQSALVGLQPMSVLATPPARRQPIRTEVGPFDPVKLRAALMRERARGGQSFVVVPRIEAMPALREELDKLVPELSIVEAHGKMAAADIDAAMVGFAGGEGDILLATSIIEAGLDVPRANTMVVMHADRFGLAQLHQLRGRVGRGARRGVILLMTDKDAAIAPRTLERLNTLSAFDRLGAGFAISARDLDLRGAGDLLGEEQSGHLKLIGIDLYQHLLGLALKRARGEETDIAPPDLRLGLTGRLPADWIPEEEVRLALYLRLARIEEAASLDSFEAELTDRFGELPEEALALVTLKRLALLARDAAVARVDAGPAAIAITPRDAKAPAPEGTEAKGGRWLLRPEAEESSARIDALEEMLVGLAD</sequence>
<dbReference type="SMART" id="SM00487">
    <property type="entry name" value="DEXDc"/>
    <property type="match status" value="1"/>
</dbReference>
<dbReference type="InterPro" id="IPR036101">
    <property type="entry name" value="CarD-like/TRCF_RID_sf"/>
</dbReference>
<feature type="domain" description="Helicase ATP-binding" evidence="10">
    <location>
        <begin position="545"/>
        <end position="705"/>
    </location>
</feature>
<dbReference type="RefSeq" id="WP_344696487.1">
    <property type="nucleotide sequence ID" value="NZ_BAABBR010000001.1"/>
</dbReference>
<dbReference type="Gene3D" id="3.40.50.300">
    <property type="entry name" value="P-loop containing nucleotide triphosphate hydrolases"/>
    <property type="match status" value="2"/>
</dbReference>
<evidence type="ECO:0000256" key="8">
    <source>
        <dbReference type="ARBA" id="ARBA00023204"/>
    </source>
</evidence>
<dbReference type="Pfam" id="PF02559">
    <property type="entry name" value="CarD_TRCF_RID"/>
    <property type="match status" value="1"/>
</dbReference>
<keyword evidence="3 9" id="KW-0227">DNA damage</keyword>
<dbReference type="InterPro" id="IPR047112">
    <property type="entry name" value="RecG/Mfd"/>
</dbReference>
<dbReference type="EMBL" id="BAABBR010000001">
    <property type="protein sequence ID" value="GAA4036073.1"/>
    <property type="molecule type" value="Genomic_DNA"/>
</dbReference>
<evidence type="ECO:0000256" key="3">
    <source>
        <dbReference type="ARBA" id="ARBA00022763"/>
    </source>
</evidence>
<dbReference type="Proteomes" id="UP001424459">
    <property type="component" value="Unassembled WGS sequence"/>
</dbReference>
<dbReference type="SMART" id="SM00490">
    <property type="entry name" value="HELICc"/>
    <property type="match status" value="1"/>
</dbReference>
<keyword evidence="13" id="KW-1185">Reference proteome</keyword>
<dbReference type="Gene3D" id="3.90.1150.50">
    <property type="entry name" value="Transcription-repair-coupling factor, D7 domain"/>
    <property type="match status" value="1"/>
</dbReference>
<comment type="subcellular location">
    <subcellularLocation>
        <location evidence="9">Cytoplasm</location>
    </subcellularLocation>
</comment>
<dbReference type="PROSITE" id="PS51192">
    <property type="entry name" value="HELICASE_ATP_BIND_1"/>
    <property type="match status" value="1"/>
</dbReference>
<keyword evidence="7 9" id="KW-0238">DNA-binding</keyword>
<evidence type="ECO:0000313" key="12">
    <source>
        <dbReference type="EMBL" id="GAA4036073.1"/>
    </source>
</evidence>
<dbReference type="EC" id="3.6.4.-" evidence="9"/>
<dbReference type="InterPro" id="IPR041471">
    <property type="entry name" value="UvrB_inter"/>
</dbReference>
<evidence type="ECO:0000256" key="5">
    <source>
        <dbReference type="ARBA" id="ARBA00022806"/>
    </source>
</evidence>
<keyword evidence="5 12" id="KW-0347">Helicase</keyword>
<dbReference type="InterPro" id="IPR003711">
    <property type="entry name" value="CarD-like/TRCF_RID"/>
</dbReference>
<evidence type="ECO:0000313" key="13">
    <source>
        <dbReference type="Proteomes" id="UP001424459"/>
    </source>
</evidence>
<comment type="similarity">
    <text evidence="9">In the N-terminal section; belongs to the UvrB family.</text>
</comment>
<dbReference type="SUPFAM" id="SSF52540">
    <property type="entry name" value="P-loop containing nucleoside triphosphate hydrolases"/>
    <property type="match status" value="3"/>
</dbReference>
<dbReference type="Pfam" id="PF17757">
    <property type="entry name" value="UvrB_inter"/>
    <property type="match status" value="1"/>
</dbReference>
<keyword evidence="2 9" id="KW-0547">Nucleotide-binding</keyword>
<gene>
    <name evidence="9" type="primary">mfd</name>
    <name evidence="12" type="ORF">GCM10022281_15710</name>
</gene>
<evidence type="ECO:0000256" key="1">
    <source>
        <dbReference type="ARBA" id="ARBA00022490"/>
    </source>
</evidence>
<evidence type="ECO:0000259" key="11">
    <source>
        <dbReference type="PROSITE" id="PS51194"/>
    </source>
</evidence>
<dbReference type="PANTHER" id="PTHR47964:SF1">
    <property type="entry name" value="ATP-DEPENDENT DNA HELICASE HOMOLOG RECG, CHLOROPLASTIC"/>
    <property type="match status" value="1"/>
</dbReference>
<dbReference type="PANTHER" id="PTHR47964">
    <property type="entry name" value="ATP-DEPENDENT DNA HELICASE HOMOLOG RECG, CHLOROPLASTIC"/>
    <property type="match status" value="1"/>
</dbReference>
<dbReference type="Gene3D" id="2.40.10.170">
    <property type="match status" value="1"/>
</dbReference>
<evidence type="ECO:0000259" key="10">
    <source>
        <dbReference type="PROSITE" id="PS51192"/>
    </source>
</evidence>
<evidence type="ECO:0000256" key="7">
    <source>
        <dbReference type="ARBA" id="ARBA00023125"/>
    </source>
</evidence>
<accession>A0ABP7U4Y7</accession>
<dbReference type="SUPFAM" id="SSF141259">
    <property type="entry name" value="CarD-like"/>
    <property type="match status" value="1"/>
</dbReference>
<protein>
    <recommendedName>
        <fullName evidence="9">Transcription-repair-coupling factor</fullName>
        <shortName evidence="9">TRCF</shortName>
        <ecNumber evidence="9">3.6.4.-</ecNumber>
    </recommendedName>
</protein>
<dbReference type="InterPro" id="IPR014001">
    <property type="entry name" value="Helicase_ATP-bd"/>
</dbReference>
<dbReference type="InterPro" id="IPR027417">
    <property type="entry name" value="P-loop_NTPase"/>
</dbReference>
<name>A0ABP7U4Y7_9SPHN</name>
<dbReference type="PROSITE" id="PS51194">
    <property type="entry name" value="HELICASE_CTER"/>
    <property type="match status" value="1"/>
</dbReference>
<evidence type="ECO:0000256" key="6">
    <source>
        <dbReference type="ARBA" id="ARBA00022840"/>
    </source>
</evidence>
<dbReference type="InterPro" id="IPR001650">
    <property type="entry name" value="Helicase_C-like"/>
</dbReference>
<dbReference type="InterPro" id="IPR011545">
    <property type="entry name" value="DEAD/DEAH_box_helicase_dom"/>
</dbReference>
<dbReference type="SUPFAM" id="SSF143517">
    <property type="entry name" value="TRCF domain-like"/>
    <property type="match status" value="1"/>
</dbReference>
<dbReference type="HAMAP" id="MF_00969">
    <property type="entry name" value="TRCF"/>
    <property type="match status" value="1"/>
</dbReference>
<feature type="domain" description="Helicase C-terminal" evidence="11">
    <location>
        <begin position="726"/>
        <end position="880"/>
    </location>
</feature>
<dbReference type="InterPro" id="IPR005118">
    <property type="entry name" value="TRCF_C"/>
</dbReference>
<dbReference type="Gene3D" id="3.30.2060.10">
    <property type="entry name" value="Penicillin-binding protein 1b domain"/>
    <property type="match status" value="1"/>
</dbReference>
<keyword evidence="1 9" id="KW-0963">Cytoplasm</keyword>
<dbReference type="InterPro" id="IPR037235">
    <property type="entry name" value="TRCF-like_C_D7"/>
</dbReference>
<organism evidence="12 13">
    <name type="scientific">Sphingomonas rosea</name>
    <dbReference type="NCBI Taxonomy" id="335605"/>
    <lineage>
        <taxon>Bacteria</taxon>
        <taxon>Pseudomonadati</taxon>
        <taxon>Pseudomonadota</taxon>
        <taxon>Alphaproteobacteria</taxon>
        <taxon>Sphingomonadales</taxon>
        <taxon>Sphingomonadaceae</taxon>
        <taxon>Sphingomonas</taxon>
    </lineage>
</organism>
<evidence type="ECO:0000256" key="4">
    <source>
        <dbReference type="ARBA" id="ARBA00022801"/>
    </source>
</evidence>
<dbReference type="InterPro" id="IPR004576">
    <property type="entry name" value="Mfd"/>
</dbReference>
<proteinExistence type="inferred from homology"/>
<keyword evidence="6 9" id="KW-0067">ATP-binding</keyword>